<feature type="compositionally biased region" description="Basic residues" evidence="4">
    <location>
        <begin position="18"/>
        <end position="27"/>
    </location>
</feature>
<dbReference type="PANTHER" id="PTHR10635">
    <property type="entry name" value="COATOMER SUBUNIT BETA"/>
    <property type="match status" value="1"/>
</dbReference>
<evidence type="ECO:0000313" key="8">
    <source>
        <dbReference type="Proteomes" id="UP000015104"/>
    </source>
</evidence>
<dbReference type="eggNOG" id="KOG1058">
    <property type="taxonomic scope" value="Eukaryota"/>
</dbReference>
<dbReference type="GO" id="GO:0006888">
    <property type="term" value="P:endoplasmic reticulum to Golgi vesicle-mediated transport"/>
    <property type="evidence" value="ECO:0007669"/>
    <property type="project" value="TreeGrafter"/>
</dbReference>
<reference evidence="8" key="1">
    <citation type="submission" date="2011-08" db="EMBL/GenBank/DDBJ databases">
        <authorList>
            <person name="Rombauts S."/>
        </authorList>
    </citation>
    <scope>NUCLEOTIDE SEQUENCE</scope>
    <source>
        <strain evidence="8">London</strain>
    </source>
</reference>
<dbReference type="Gene3D" id="1.25.10.10">
    <property type="entry name" value="Leucine-rich Repeat Variant"/>
    <property type="match status" value="1"/>
</dbReference>
<sequence>MSDLSEVNREPLRLKGMPMKKKKKKNKDIKNVNKVDVKLDQHVKNETETKEIDLKNREDYETGDIQLTKAELACLKKQEKLQMSRILEKASKSHRRLVEEFNSKLDNMSEHYDIPKVSWTNEHVNLCPYFVSIQLDQSWEILVTLTSMTTTQADSICYTIINAPIDSETVNEQNLRNALEKGDVKEKVDALKKLIHLILSGEKFSPRMLMTIIRYVLPSQDHEIKKLLLIFWEIVPKRGTDGKLLHEMILVCDAYRKDLQHPNEFLRGSTLRFLCKLKEPELIEPLMTSIRTCLEHRHSYVRRNAVLAIFKIYINFEQLIPDAPELILEFISRETDASCKRNAFLMLIHLDQSKALEYLNSCLDQITSFGDTLQLVIVELIYKVCIANPNERSRFIRAIYNLLNTSTSPSVRYEAAATLITLSQAPTALRAAANCFIDLCCKESDNNVKLIVLDRLIGLKDSTSGAEKVLQDVLMDIIRILSSASDLEVKQKILALALDLISSRNAEEMVHLLRKELQKTQNESINNNEDTSNYRQSLVSTLHKICLKYPDVLISDQLITTLFEFLSSDDQPTATLVFNFARDYIFKNPQHKTLLVTKVLEVFGSVKNCQVHRPLIWLLGEYCEETEPELIQEAMTTIRNSLGEIPIVESELAQIETNETGGENVNSNDTGGPTKLVTADGSYATQSALSVSSRTDGKKLPPLREYFLNGDFFVASALANALVKLAFKFKAAKMSHPDSDSLRKVNSFIAECMLILTSILHLGKARTSGLLPSTDKTERSISEDDFDRIALCLVVLSQMCSEGQSENVTSIMKRLFINEMRECLNLMLHANPCIEEDVKDKKRENKFVEVDDHLNFSQLLGKNQEMFENQFELSLSQALSGNVGATATSITHGKTTSIANLLSASKLSKVTQLTGFSDPVYAECYVNVNQYDICLDVLIVNQTSDVLQNYLNQLF</sequence>
<dbReference type="InterPro" id="IPR016460">
    <property type="entry name" value="COPB1"/>
</dbReference>
<keyword evidence="3" id="KW-0968">Cytoplasmic vesicle</keyword>
<dbReference type="PIRSF" id="PIRSF005727">
    <property type="entry name" value="Coatomer_beta_subunit"/>
    <property type="match status" value="1"/>
</dbReference>
<dbReference type="GO" id="GO:0030126">
    <property type="term" value="C:COPI vesicle coat"/>
    <property type="evidence" value="ECO:0007669"/>
    <property type="project" value="InterPro"/>
</dbReference>
<dbReference type="Proteomes" id="UP000015104">
    <property type="component" value="Unassembled WGS sequence"/>
</dbReference>
<feature type="compositionally biased region" description="Basic and acidic residues" evidence="4">
    <location>
        <begin position="1"/>
        <end position="13"/>
    </location>
</feature>
<evidence type="ECO:0000256" key="4">
    <source>
        <dbReference type="SAM" id="MobiDB-lite"/>
    </source>
</evidence>
<dbReference type="EMBL" id="CAEY01000779">
    <property type="status" value="NOT_ANNOTATED_CDS"/>
    <property type="molecule type" value="Genomic_DNA"/>
</dbReference>
<evidence type="ECO:0000256" key="3">
    <source>
        <dbReference type="PIRNR" id="PIRNR005727"/>
    </source>
</evidence>
<dbReference type="InterPro" id="IPR011710">
    <property type="entry name" value="Coatomer_bsu_C"/>
</dbReference>
<dbReference type="Pfam" id="PF07718">
    <property type="entry name" value="Coatamer_beta_C"/>
    <property type="match status" value="1"/>
</dbReference>
<dbReference type="SUPFAM" id="SSF48371">
    <property type="entry name" value="ARM repeat"/>
    <property type="match status" value="1"/>
</dbReference>
<protein>
    <recommendedName>
        <fullName evidence="1 3">Coatomer subunit beta</fullName>
    </recommendedName>
    <alternativeName>
        <fullName evidence="2 3">Beta-coat protein</fullName>
    </alternativeName>
</protein>
<evidence type="ECO:0000313" key="7">
    <source>
        <dbReference type="EnsemblMetazoa" id="tetur02g01510.1"/>
    </source>
</evidence>
<dbReference type="GO" id="GO:0006891">
    <property type="term" value="P:intra-Golgi vesicle-mediated transport"/>
    <property type="evidence" value="ECO:0007669"/>
    <property type="project" value="TreeGrafter"/>
</dbReference>
<feature type="domain" description="Clathrin/coatomer adaptor adaptin-like N-terminal" evidence="5">
    <location>
        <begin position="168"/>
        <end position="694"/>
    </location>
</feature>
<evidence type="ECO:0000256" key="2">
    <source>
        <dbReference type="ARBA" id="ARBA00030841"/>
    </source>
</evidence>
<keyword evidence="3" id="KW-0813">Transport</keyword>
<keyword evidence="3" id="KW-0963">Cytoplasm</keyword>
<dbReference type="HOGENOM" id="CLU_006949_0_0_1"/>
<comment type="function">
    <text evidence="3">The coatomer is a cytosolic protein complex that binds to dilysine motifs and reversibly associates with Golgi non-clathrin-coated vesicles, which further mediate biosynthetic protein transport from the ER, via the Golgi up to the trans Golgi network. Coatomer complex is required for budding from Golgi membranes, and is essential for the retrograde Golgi-to-ER transport of dilysine-tagged proteins.</text>
</comment>
<keyword evidence="3" id="KW-0653">Protein transport</keyword>
<evidence type="ECO:0000256" key="1">
    <source>
        <dbReference type="ARBA" id="ARBA00017024"/>
    </source>
</evidence>
<keyword evidence="3" id="KW-0472">Membrane</keyword>
<dbReference type="GO" id="GO:0005198">
    <property type="term" value="F:structural molecule activity"/>
    <property type="evidence" value="ECO:0007669"/>
    <property type="project" value="InterPro"/>
</dbReference>
<keyword evidence="8" id="KW-1185">Reference proteome</keyword>
<accession>T1JUM8</accession>
<dbReference type="InterPro" id="IPR011989">
    <property type="entry name" value="ARM-like"/>
</dbReference>
<organism evidence="7 8">
    <name type="scientific">Tetranychus urticae</name>
    <name type="common">Two-spotted spider mite</name>
    <dbReference type="NCBI Taxonomy" id="32264"/>
    <lineage>
        <taxon>Eukaryota</taxon>
        <taxon>Metazoa</taxon>
        <taxon>Ecdysozoa</taxon>
        <taxon>Arthropoda</taxon>
        <taxon>Chelicerata</taxon>
        <taxon>Arachnida</taxon>
        <taxon>Acari</taxon>
        <taxon>Acariformes</taxon>
        <taxon>Trombidiformes</taxon>
        <taxon>Prostigmata</taxon>
        <taxon>Eleutherengona</taxon>
        <taxon>Raphignathae</taxon>
        <taxon>Tetranychoidea</taxon>
        <taxon>Tetranychidae</taxon>
        <taxon>Tetranychus</taxon>
    </lineage>
</organism>
<feature type="domain" description="Coatomer beta subunit C-terminal" evidence="6">
    <location>
        <begin position="850"/>
        <end position="950"/>
    </location>
</feature>
<dbReference type="EnsemblMetazoa" id="tetur02g01510.1">
    <property type="protein sequence ID" value="tetur02g01510.1"/>
    <property type="gene ID" value="tetur02g01510"/>
</dbReference>
<dbReference type="STRING" id="32264.T1JUM8"/>
<reference evidence="7" key="2">
    <citation type="submission" date="2015-06" db="UniProtKB">
        <authorList>
            <consortium name="EnsemblMetazoa"/>
        </authorList>
    </citation>
    <scope>IDENTIFICATION</scope>
</reference>
<keyword evidence="3" id="KW-0931">ER-Golgi transport</keyword>
<keyword evidence="3" id="KW-0333">Golgi apparatus</keyword>
<dbReference type="InterPro" id="IPR002553">
    <property type="entry name" value="Clathrin/coatomer_adapt-like_N"/>
</dbReference>
<feature type="region of interest" description="Disordered" evidence="4">
    <location>
        <begin position="1"/>
        <end position="33"/>
    </location>
</feature>
<dbReference type="AlphaFoldDB" id="T1JUM8"/>
<dbReference type="PANTHER" id="PTHR10635:SF0">
    <property type="entry name" value="COATOMER SUBUNIT BETA"/>
    <property type="match status" value="1"/>
</dbReference>
<comment type="subunit">
    <text evidence="3">Oligomeric complex that consists of at least the alpha, beta, beta', gamma, delta, epsilon and zeta subunits.</text>
</comment>
<proteinExistence type="predicted"/>
<evidence type="ECO:0000259" key="6">
    <source>
        <dbReference type="Pfam" id="PF07718"/>
    </source>
</evidence>
<evidence type="ECO:0000259" key="5">
    <source>
        <dbReference type="Pfam" id="PF01602"/>
    </source>
</evidence>
<dbReference type="eggNOG" id="KOG3410">
    <property type="taxonomic scope" value="Eukaryota"/>
</dbReference>
<comment type="subcellular location">
    <subcellularLocation>
        <location evidence="3">Cytoplasm</location>
    </subcellularLocation>
    <subcellularLocation>
        <location evidence="3">Golgi apparatus membrane</location>
        <topology evidence="3">Peripheral membrane protein</topology>
        <orientation evidence="3">Cytoplasmic side</orientation>
    </subcellularLocation>
    <subcellularLocation>
        <location evidence="3">Cytoplasmic vesicle</location>
        <location evidence="3">COPI-coated vesicle membrane</location>
        <topology evidence="3">Peripheral membrane protein</topology>
        <orientation evidence="3">Cytoplasmic side</orientation>
    </subcellularLocation>
</comment>
<dbReference type="GO" id="GO:0006886">
    <property type="term" value="P:intracellular protein transport"/>
    <property type="evidence" value="ECO:0007669"/>
    <property type="project" value="InterPro"/>
</dbReference>
<dbReference type="Pfam" id="PF01602">
    <property type="entry name" value="Adaptin_N"/>
    <property type="match status" value="1"/>
</dbReference>
<name>T1JUM8_TETUR</name>
<dbReference type="InterPro" id="IPR016024">
    <property type="entry name" value="ARM-type_fold"/>
</dbReference>